<feature type="compositionally biased region" description="Basic and acidic residues" evidence="6">
    <location>
        <begin position="360"/>
        <end position="369"/>
    </location>
</feature>
<dbReference type="Gene3D" id="3.90.215.10">
    <property type="entry name" value="Gamma Fibrinogen, chain A, domain 1"/>
    <property type="match status" value="1"/>
</dbReference>
<feature type="region of interest" description="Disordered" evidence="6">
    <location>
        <begin position="849"/>
        <end position="869"/>
    </location>
</feature>
<keyword evidence="5" id="KW-0677">Repeat</keyword>
<dbReference type="GeneID" id="106606081"/>
<dbReference type="PANTHER" id="PTHR46708">
    <property type="entry name" value="TENASCIN"/>
    <property type="match status" value="1"/>
</dbReference>
<evidence type="ECO:0000256" key="5">
    <source>
        <dbReference type="ARBA" id="ARBA00022737"/>
    </source>
</evidence>
<comment type="subcellular location">
    <subcellularLocation>
        <location evidence="1">Secreted</location>
        <location evidence="1">Extracellular space</location>
        <location evidence="1">Extracellular matrix</location>
    </subcellularLocation>
</comment>
<evidence type="ECO:0000313" key="13">
    <source>
        <dbReference type="RefSeq" id="XP_045553290.1"/>
    </source>
</evidence>
<feature type="signal peptide" evidence="7">
    <location>
        <begin position="1"/>
        <end position="18"/>
    </location>
</feature>
<sequence>MLFSLALLFLLTPLPSLQTPVTYEKRNATGTGSEPKPYVLLTLSLTKPKTAATLVKVTKETPKPTPKVLSPTAANQTHPAPSNPLKPPTATFIKLTKETPKPTPKSLSPTAANQTHPAPSNPLKPPTATFIKLTKETPKPTPKALSPTATNQTHPAPSTPLKAPIATLVKLTKETPKPTPKALSPTAANQTHPAPSTPLKAPTAMLVKLTKETPKPTPKAQRPTAANQTHPAPSTPFKAPTATFVKLTKETPKPTPKALSPTAANQTHPAPSTPLKPPTAKLIKLTKETPKPTPKALSPTEANQILPASSTPLKPLTASGPKTTTKDKPSPTPPHPIPIKVLITSDSGCISKDTQSDTSNRTKEQTQTHELKLKPGFPLTLTHRISLVPTSCTGGCVAEMAKLKGRVGRLEKEISLMKSKCASCSKGPCPNGCSANGKCEKGKCVCLPGFLGLDCSKCTAGADCSKKGTKDKIQITVETVALKVSPESNAITESLQGKNTKADQILFQKKTEQKTPTAAKEDGDIKTKVTTSVKAGLTKTQAKQGVTVTKTKNKLSTHSNATKIGLGRPTVGQVLLKHHGGRKQESKGKTTVIKKQSKPDLKLKVTVKEESAGKANAEAGNLQDQPQANVTQSTVKTFVNKTRSGKETLEQSTLAEKNVTLTSGKKTVKKVKLVQGTMNVTKVSLAFDSTKAGTGKITLTKDIKTEADISSGTSKTTVKTGSGKGKPVTRKSQYVVNMTTVETTSEVKVLSNRTTTIQSSRNTTKKEGTGVGSGLGSVKVQNITTYGFTLTWSAPTAMFKNFTVSRREHRAEGEEDEEEEAEEEAALGEEDRVAAVANTTIEIRKQSPNGTVAFPTKAPGSSRGKAHTKRVSVVLPGSVRSVEFSNLRPQTRYSLHIFGTTPGSRSKIHRVTAMTGPEPPTELVFSNVTEASLSVSWSKPKSKISGFKITYSHSVTGESGSVSVILAGESGSVSVDSLQSQVSLSKLSSGATYEVSVMSTMGKRESDPLIAIMTTVPAPPTILQAVNVTDTKAVLQWTPAMGQVDRFIISYESAKTPNVTVTVMVSGNSVDQQLRGLQRATLYTVKALSQKDSLQSTAITTTFTTASAVKASEVGARSAVVSWKSPSVAFSRYKVTYKTTGEEAKEVILDSTVTEYKLTGLFSMSKYTVLVQGEREGQYTSIVTTEFITGKLRFPFPTECSQELLNGALQSGEVDLYPEGKEGKAVRVYCDMETEGGGWTVFQRRMNGKTDFFRTWSDYTNGFGKLSEEFWLGNELLHNLTSMGPVSLRVDLRSGNDTAYAHYSRFTIDSEDKHYAIQVSGYTGTAGDSMRYHNGRPFSTRDKEPHPLGIHCARAYMGGWWYKNCYKTNLNGLYGTNSNNQGVVWIDWKGKDSSIPFTEMKFRPAGISVTTHG</sequence>
<feature type="chain" id="PRO_5045024261" evidence="7">
    <location>
        <begin position="19"/>
        <end position="1413"/>
    </location>
</feature>
<feature type="region of interest" description="Disordered" evidence="6">
    <location>
        <begin position="808"/>
        <end position="827"/>
    </location>
</feature>
<dbReference type="SMART" id="SM00060">
    <property type="entry name" value="FN3"/>
    <property type="match status" value="4"/>
</dbReference>
<feature type="region of interest" description="Disordered" evidence="6">
    <location>
        <begin position="59"/>
        <end position="162"/>
    </location>
</feature>
<keyword evidence="3" id="KW-0245">EGF-like domain</keyword>
<dbReference type="Gene3D" id="2.10.25.10">
    <property type="entry name" value="Laminin"/>
    <property type="match status" value="1"/>
</dbReference>
<evidence type="ECO:0000256" key="4">
    <source>
        <dbReference type="ARBA" id="ARBA00022729"/>
    </source>
</evidence>
<dbReference type="InterPro" id="IPR002049">
    <property type="entry name" value="LE_dom"/>
</dbReference>
<organism evidence="10 13">
    <name type="scientific">Salmo salar</name>
    <name type="common">Atlantic salmon</name>
    <dbReference type="NCBI Taxonomy" id="8030"/>
    <lineage>
        <taxon>Eukaryota</taxon>
        <taxon>Metazoa</taxon>
        <taxon>Chordata</taxon>
        <taxon>Craniata</taxon>
        <taxon>Vertebrata</taxon>
        <taxon>Euteleostomi</taxon>
        <taxon>Actinopterygii</taxon>
        <taxon>Neopterygii</taxon>
        <taxon>Teleostei</taxon>
        <taxon>Protacanthopterygii</taxon>
        <taxon>Salmoniformes</taxon>
        <taxon>Salmonidae</taxon>
        <taxon>Salmoninae</taxon>
        <taxon>Salmo</taxon>
    </lineage>
</organism>
<keyword evidence="10" id="KW-1185">Reference proteome</keyword>
<dbReference type="CDD" id="cd00087">
    <property type="entry name" value="FReD"/>
    <property type="match status" value="1"/>
</dbReference>
<dbReference type="RefSeq" id="XP_045553290.1">
    <property type="nucleotide sequence ID" value="XM_045697334.1"/>
</dbReference>
<dbReference type="PROSITE" id="PS51406">
    <property type="entry name" value="FIBRINOGEN_C_2"/>
    <property type="match status" value="1"/>
</dbReference>
<dbReference type="Gene3D" id="2.60.40.10">
    <property type="entry name" value="Immunoglobulins"/>
    <property type="match status" value="4"/>
</dbReference>
<dbReference type="CDD" id="cd00063">
    <property type="entry name" value="FN3"/>
    <property type="match status" value="3"/>
</dbReference>
<dbReference type="Pfam" id="PF00041">
    <property type="entry name" value="fn3"/>
    <property type="match status" value="3"/>
</dbReference>
<protein>
    <submittedName>
        <fullName evidence="11 12">Tenascin-R-like isoform X1</fullName>
    </submittedName>
</protein>
<gene>
    <name evidence="11 12 13 14" type="primary">LOC106606081</name>
</gene>
<dbReference type="NCBIfam" id="NF040941">
    <property type="entry name" value="GGGWT_bact"/>
    <property type="match status" value="1"/>
</dbReference>
<keyword evidence="2" id="KW-0272">Extracellular matrix</keyword>
<dbReference type="Pfam" id="PF00147">
    <property type="entry name" value="Fibrinogen_C"/>
    <property type="match status" value="1"/>
</dbReference>
<dbReference type="PROSITE" id="PS50853">
    <property type="entry name" value="FN3"/>
    <property type="match status" value="2"/>
</dbReference>
<dbReference type="InterPro" id="IPR036056">
    <property type="entry name" value="Fibrinogen-like_C"/>
</dbReference>
<dbReference type="InterPro" id="IPR036116">
    <property type="entry name" value="FN3_sf"/>
</dbReference>
<evidence type="ECO:0000259" key="8">
    <source>
        <dbReference type="PROSITE" id="PS50853"/>
    </source>
</evidence>
<dbReference type="SUPFAM" id="SSF56496">
    <property type="entry name" value="Fibrinogen C-terminal domain-like"/>
    <property type="match status" value="1"/>
</dbReference>
<feature type="compositionally biased region" description="Acidic residues" evidence="6">
    <location>
        <begin position="813"/>
        <end position="827"/>
    </location>
</feature>
<keyword evidence="2" id="KW-0964">Secreted</keyword>
<evidence type="ECO:0000313" key="12">
    <source>
        <dbReference type="RefSeq" id="XP_045553288.1"/>
    </source>
</evidence>
<dbReference type="RefSeq" id="XP_045553291.1">
    <property type="nucleotide sequence ID" value="XM_045697335.1"/>
</dbReference>
<dbReference type="InterPro" id="IPR013783">
    <property type="entry name" value="Ig-like_fold"/>
</dbReference>
<evidence type="ECO:0000259" key="9">
    <source>
        <dbReference type="PROSITE" id="PS51406"/>
    </source>
</evidence>
<reference evidence="11 12" key="1">
    <citation type="submission" date="2025-05" db="UniProtKB">
        <authorList>
            <consortium name="RefSeq"/>
        </authorList>
    </citation>
    <scope>IDENTIFICATION</scope>
</reference>
<dbReference type="CDD" id="cd00055">
    <property type="entry name" value="EGF_Lam"/>
    <property type="match status" value="1"/>
</dbReference>
<evidence type="ECO:0000313" key="10">
    <source>
        <dbReference type="Proteomes" id="UP001652741"/>
    </source>
</evidence>
<evidence type="ECO:0000256" key="3">
    <source>
        <dbReference type="ARBA" id="ARBA00022536"/>
    </source>
</evidence>
<feature type="compositionally biased region" description="Polar residues" evidence="6">
    <location>
        <begin position="147"/>
        <end position="156"/>
    </location>
</feature>
<proteinExistence type="predicted"/>
<evidence type="ECO:0000313" key="11">
    <source>
        <dbReference type="RefSeq" id="XP_045553285.1"/>
    </source>
</evidence>
<feature type="domain" description="Fibronectin type-III" evidence="8">
    <location>
        <begin position="919"/>
        <end position="1019"/>
    </location>
</feature>
<evidence type="ECO:0000256" key="2">
    <source>
        <dbReference type="ARBA" id="ARBA00022530"/>
    </source>
</evidence>
<feature type="region of interest" description="Disordered" evidence="6">
    <location>
        <begin position="350"/>
        <end position="369"/>
    </location>
</feature>
<dbReference type="SMART" id="SM00186">
    <property type="entry name" value="FBG"/>
    <property type="match status" value="1"/>
</dbReference>
<feature type="region of interest" description="Disordered" evidence="6">
    <location>
        <begin position="175"/>
        <end position="200"/>
    </location>
</feature>
<dbReference type="PANTHER" id="PTHR46708:SF1">
    <property type="entry name" value="TENASCIN"/>
    <property type="match status" value="1"/>
</dbReference>
<evidence type="ECO:0000256" key="6">
    <source>
        <dbReference type="SAM" id="MobiDB-lite"/>
    </source>
</evidence>
<name>A0ABM3D3A1_SALSA</name>
<evidence type="ECO:0000313" key="14">
    <source>
        <dbReference type="RefSeq" id="XP_045553291.1"/>
    </source>
</evidence>
<dbReference type="Proteomes" id="UP001652741">
    <property type="component" value="Chromosome ssa02"/>
</dbReference>
<keyword evidence="4 7" id="KW-0732">Signal</keyword>
<feature type="domain" description="Fibrinogen C-terminal" evidence="9">
    <location>
        <begin position="1191"/>
        <end position="1406"/>
    </location>
</feature>
<feature type="region of interest" description="Disordered" evidence="6">
    <location>
        <begin position="213"/>
        <end position="336"/>
    </location>
</feature>
<dbReference type="RefSeq" id="XP_045553285.1">
    <property type="nucleotide sequence ID" value="XM_045697329.1"/>
</dbReference>
<feature type="compositionally biased region" description="Polar residues" evidence="6">
    <location>
        <begin position="300"/>
        <end position="312"/>
    </location>
</feature>
<evidence type="ECO:0000256" key="7">
    <source>
        <dbReference type="SAM" id="SignalP"/>
    </source>
</evidence>
<dbReference type="SUPFAM" id="SSF49265">
    <property type="entry name" value="Fibronectin type III"/>
    <property type="match status" value="3"/>
</dbReference>
<dbReference type="InterPro" id="IPR003961">
    <property type="entry name" value="FN3_dom"/>
</dbReference>
<accession>A0ABM3D3A1</accession>
<feature type="domain" description="Fibronectin type-III" evidence="8">
    <location>
        <begin position="1105"/>
        <end position="1195"/>
    </location>
</feature>
<dbReference type="RefSeq" id="XP_045553288.1">
    <property type="nucleotide sequence ID" value="XM_045697332.1"/>
</dbReference>
<dbReference type="InterPro" id="IPR050991">
    <property type="entry name" value="ECM_Regulatory_Proteins"/>
</dbReference>
<dbReference type="InterPro" id="IPR014716">
    <property type="entry name" value="Fibrinogen_a/b/g_C_1"/>
</dbReference>
<evidence type="ECO:0000256" key="1">
    <source>
        <dbReference type="ARBA" id="ARBA00004498"/>
    </source>
</evidence>
<feature type="compositionally biased region" description="Polar residues" evidence="6">
    <location>
        <begin position="350"/>
        <end position="359"/>
    </location>
</feature>
<dbReference type="InterPro" id="IPR002181">
    <property type="entry name" value="Fibrinogen_a/b/g_C_dom"/>
</dbReference>